<name>A0A743Q6X1_SALER</name>
<comment type="caution">
    <text evidence="1">The sequence shown here is derived from an EMBL/GenBank/DDBJ whole genome shotgun (WGS) entry which is preliminary data.</text>
</comment>
<dbReference type="EMBL" id="DAAUOP010000005">
    <property type="protein sequence ID" value="HAF2157376.1"/>
    <property type="molecule type" value="Genomic_DNA"/>
</dbReference>
<accession>A0A743Q6X1</accession>
<gene>
    <name evidence="1" type="ORF">G9B72_003540</name>
</gene>
<organism evidence="1">
    <name type="scientific">Salmonella enterica</name>
    <name type="common">Salmonella choleraesuis</name>
    <dbReference type="NCBI Taxonomy" id="28901"/>
    <lineage>
        <taxon>Bacteria</taxon>
        <taxon>Pseudomonadati</taxon>
        <taxon>Pseudomonadota</taxon>
        <taxon>Gammaproteobacteria</taxon>
        <taxon>Enterobacterales</taxon>
        <taxon>Enterobacteriaceae</taxon>
        <taxon>Salmonella</taxon>
    </lineage>
</organism>
<dbReference type="AlphaFoldDB" id="A0A743Q6X1"/>
<proteinExistence type="predicted"/>
<protein>
    <submittedName>
        <fullName evidence="1">Uncharacterized protein</fullName>
    </submittedName>
</protein>
<reference evidence="1" key="2">
    <citation type="submission" date="2020-02" db="EMBL/GenBank/DDBJ databases">
        <authorList>
            <consortium name="NCBI Pathogen Detection Project"/>
        </authorList>
    </citation>
    <scope>NUCLEOTIDE SEQUENCE</scope>
    <source>
        <strain evidence="1">MA.CCC_In-Sin1</strain>
    </source>
</reference>
<reference evidence="1" key="1">
    <citation type="journal article" date="2018" name="Genome Biol.">
        <title>SKESA: strategic k-mer extension for scrupulous assemblies.</title>
        <authorList>
            <person name="Souvorov A."/>
            <person name="Agarwala R."/>
            <person name="Lipman D.J."/>
        </authorList>
    </citation>
    <scope>NUCLEOTIDE SEQUENCE</scope>
    <source>
        <strain evidence="1">MA.CCC_In-Sin1</strain>
    </source>
</reference>
<evidence type="ECO:0000313" key="1">
    <source>
        <dbReference type="EMBL" id="HAF2157376.1"/>
    </source>
</evidence>
<sequence>MIDIEKDIKYLSLKLSATERVQELLIHLLILKETISASEAQKLLDEEYKRIPEDISDSSYKDIIFSMRDSLCSQIVHVEHYRLLSNLKKAALELHAYELTLGGVYKTKVEIEEDY</sequence>